<evidence type="ECO:0000256" key="2">
    <source>
        <dbReference type="ARBA" id="ARBA00022723"/>
    </source>
</evidence>
<dbReference type="Gene3D" id="3.50.50.60">
    <property type="entry name" value="FAD/NAD(P)-binding domain"/>
    <property type="match status" value="1"/>
</dbReference>
<dbReference type="InterPro" id="IPR036188">
    <property type="entry name" value="FAD/NAD-bd_sf"/>
</dbReference>
<gene>
    <name evidence="6" type="ORF">GB881_06150</name>
</gene>
<dbReference type="GO" id="GO:0051539">
    <property type="term" value="F:4 iron, 4 sulfur cluster binding"/>
    <property type="evidence" value="ECO:0007669"/>
    <property type="project" value="UniProtKB-KW"/>
</dbReference>
<dbReference type="AlphaFoldDB" id="A0A6N7EGW6"/>
<proteinExistence type="predicted"/>
<keyword evidence="7" id="KW-1185">Reference proteome</keyword>
<keyword evidence="1" id="KW-0004">4Fe-4S</keyword>
<dbReference type="GO" id="GO:0046872">
    <property type="term" value="F:metal ion binding"/>
    <property type="evidence" value="ECO:0007669"/>
    <property type="project" value="UniProtKB-KW"/>
</dbReference>
<evidence type="ECO:0000256" key="4">
    <source>
        <dbReference type="ARBA" id="ARBA00023004"/>
    </source>
</evidence>
<dbReference type="Pfam" id="PF12831">
    <property type="entry name" value="FAD_oxidored"/>
    <property type="match status" value="1"/>
</dbReference>
<evidence type="ECO:0000256" key="1">
    <source>
        <dbReference type="ARBA" id="ARBA00022485"/>
    </source>
</evidence>
<evidence type="ECO:0000313" key="6">
    <source>
        <dbReference type="EMBL" id="MPV36641.1"/>
    </source>
</evidence>
<evidence type="ECO:0000256" key="5">
    <source>
        <dbReference type="ARBA" id="ARBA00023014"/>
    </source>
</evidence>
<keyword evidence="5" id="KW-0411">Iron-sulfur</keyword>
<dbReference type="GO" id="GO:0016491">
    <property type="term" value="F:oxidoreductase activity"/>
    <property type="evidence" value="ECO:0007669"/>
    <property type="project" value="UniProtKB-KW"/>
</dbReference>
<keyword evidence="2" id="KW-0479">Metal-binding</keyword>
<keyword evidence="4" id="KW-0408">Iron</keyword>
<dbReference type="PANTHER" id="PTHR43498:SF1">
    <property type="entry name" value="COB--COM HETERODISULFIDE REDUCTASE IRON-SULFUR SUBUNIT A"/>
    <property type="match status" value="1"/>
</dbReference>
<protein>
    <submittedName>
        <fullName evidence="6">FAD-dependent oxidoreductase</fullName>
    </submittedName>
</protein>
<dbReference type="SUPFAM" id="SSF51905">
    <property type="entry name" value="FAD/NAD(P)-binding domain"/>
    <property type="match status" value="1"/>
</dbReference>
<name>A0A6N7EGW6_9MICO</name>
<evidence type="ECO:0000256" key="3">
    <source>
        <dbReference type="ARBA" id="ARBA00023002"/>
    </source>
</evidence>
<keyword evidence="3" id="KW-0560">Oxidoreductase</keyword>
<reference evidence="6 7" key="1">
    <citation type="submission" date="2019-10" db="EMBL/GenBank/DDBJ databases">
        <title>Georgenia wutianyii sp. nov. and Georgenia yuyongxinii sp. nov. isolated from plateau pika (Ochotona curzoniae) in the Qinghai-Tibet plateau of China.</title>
        <authorList>
            <person name="Tian Z."/>
        </authorList>
    </citation>
    <scope>NUCLEOTIDE SEQUENCE [LARGE SCALE GENOMIC DNA]</scope>
    <source>
        <strain evidence="6 7">JCM 19765</strain>
    </source>
</reference>
<accession>A0A6N7EGW6</accession>
<evidence type="ECO:0000313" key="7">
    <source>
        <dbReference type="Proteomes" id="UP000437709"/>
    </source>
</evidence>
<organism evidence="6 7">
    <name type="scientific">Georgenia subflava</name>
    <dbReference type="NCBI Taxonomy" id="1622177"/>
    <lineage>
        <taxon>Bacteria</taxon>
        <taxon>Bacillati</taxon>
        <taxon>Actinomycetota</taxon>
        <taxon>Actinomycetes</taxon>
        <taxon>Micrococcales</taxon>
        <taxon>Bogoriellaceae</taxon>
        <taxon>Georgenia</taxon>
    </lineage>
</organism>
<dbReference type="PANTHER" id="PTHR43498">
    <property type="entry name" value="FERREDOXIN:COB-COM HETERODISULFIDE REDUCTASE SUBUNIT A"/>
    <property type="match status" value="1"/>
</dbReference>
<sequence>MTSADVIVYAATSAGVCAAVAAARHGAQVLLLEPGHHVGGMTSGGLGYTDMGDPRVVGGMAGRFRQAVADHYGVAPGTYAGPEPHVAEAIFDRGLEEVGVTVLHGRRLTGAEVGPDRRIRSVTAGDEAFSAGVFVDASYEGDLLAAAGVPYAVGREDRTLHGERYAGRQELVPGRHTMPPWISPFVGDPVGNREGPLLPQIRPGPMAPVGAGDGGVMSYGYRVCLTTAPDRIPFERRPGYDEAHWELGRRLFHHWAGQGVEVSAGRLIGLEPNLPHGKSDANSLGPFSLSVLDGSAWEYPDAGPARREEIRLHHLHHAQDFLWFLSHDPAVPAPVRTEMQRWGLPREEFADTDHLPHQLYVREARRMVGEYVLTEHDLLAGRRQGDVVAMGSYHLDVREVQRTWRWVHEHPNPVAMVFTEGYLSVPVVPYAVPYRSLVPRYEDCTNLLVPVCVSASHVAFSSVRMEVQYQMLGHAAGVAAAAAVRTGRDVQAVDVADVQDVLRDEGQVLGL</sequence>
<dbReference type="InterPro" id="IPR039650">
    <property type="entry name" value="HdrA-like"/>
</dbReference>
<dbReference type="Proteomes" id="UP000437709">
    <property type="component" value="Unassembled WGS sequence"/>
</dbReference>
<comment type="caution">
    <text evidence="6">The sequence shown here is derived from an EMBL/GenBank/DDBJ whole genome shotgun (WGS) entry which is preliminary data.</text>
</comment>
<dbReference type="EMBL" id="WHPC01000015">
    <property type="protein sequence ID" value="MPV36641.1"/>
    <property type="molecule type" value="Genomic_DNA"/>
</dbReference>